<sequence>MRQAITNWQTDQKTDTGRKQKPQYRSALRVLVSYGAEHRMTFALVVLCTVIAIAAELLQPYLVKIAIDDNLMAGKNDYGGLLTICAIYFGLSILGLLFSYLQSNLLQNAGQSIVAKIRKQLFGHITKLSMSYFDKTPSGSLITHVSSDTEALNQLFNQVILTLLRDGFTLVFILVMMFQLDRTLGMYCLVLLPLIAIIAVAFRSFMRNTYQMARTRLSRLVAFVAENLSGMSLIQAFHQQKAQAEQFKERNDAYYKANIREIRTLVLFNRSFDLLGNLTIAFVVWLGGMAVLDRTLEFGVLYAFITYIRQFFQPVIAITQQWNTLQSATVAVNRIWGVFDIRPEVEDKPQPVRIEREAVQGRIDFNRITFGYESGSPVIHGLGLHIHPGEMIGIVGTTGAGKSSLISLLCRFYDVQEGSILIDGIDIRELPQAELQRIVGLVQQEPYLYAGSIIDNVRMFDESISRDEVIRACEFVGADRLVRRMKDGYETKLSERGSGLSAGERQLLSFARIIVFRPRILILDEATANLDSQTEQLIQQALKVVSEGRTTLVIAHRLSTVMQADRIIVMRRGRIVEEGKHHELLAMQGYYEELYRHAQGGEPGANRGRFQGNFQGSRAANPVTG</sequence>
<dbReference type="InterPro" id="IPR003593">
    <property type="entry name" value="AAA+_ATPase"/>
</dbReference>
<protein>
    <submittedName>
        <fullName evidence="11">ABC transporter ATP-binding protein</fullName>
    </submittedName>
</protein>
<evidence type="ECO:0000256" key="6">
    <source>
        <dbReference type="ARBA" id="ARBA00023136"/>
    </source>
</evidence>
<feature type="domain" description="ABC transmembrane type-1" evidence="10">
    <location>
        <begin position="43"/>
        <end position="327"/>
    </location>
</feature>
<proteinExistence type="predicted"/>
<keyword evidence="2 8" id="KW-0812">Transmembrane</keyword>
<name>A0ABV6DFV1_9BACL</name>
<evidence type="ECO:0000259" key="9">
    <source>
        <dbReference type="PROSITE" id="PS50893"/>
    </source>
</evidence>
<dbReference type="Proteomes" id="UP001589776">
    <property type="component" value="Unassembled WGS sequence"/>
</dbReference>
<evidence type="ECO:0000313" key="11">
    <source>
        <dbReference type="EMBL" id="MFC0211528.1"/>
    </source>
</evidence>
<keyword evidence="12" id="KW-1185">Reference proteome</keyword>
<dbReference type="SUPFAM" id="SSF52540">
    <property type="entry name" value="P-loop containing nucleoside triphosphate hydrolases"/>
    <property type="match status" value="1"/>
</dbReference>
<dbReference type="InterPro" id="IPR011527">
    <property type="entry name" value="ABC1_TM_dom"/>
</dbReference>
<dbReference type="Gene3D" id="3.40.50.300">
    <property type="entry name" value="P-loop containing nucleotide triphosphate hydrolases"/>
    <property type="match status" value="1"/>
</dbReference>
<evidence type="ECO:0000259" key="10">
    <source>
        <dbReference type="PROSITE" id="PS50929"/>
    </source>
</evidence>
<dbReference type="PROSITE" id="PS50893">
    <property type="entry name" value="ABC_TRANSPORTER_2"/>
    <property type="match status" value="1"/>
</dbReference>
<gene>
    <name evidence="11" type="ORF">ACFFK0_03525</name>
</gene>
<feature type="domain" description="ABC transporter" evidence="9">
    <location>
        <begin position="363"/>
        <end position="597"/>
    </location>
</feature>
<dbReference type="InterPro" id="IPR003439">
    <property type="entry name" value="ABC_transporter-like_ATP-bd"/>
</dbReference>
<dbReference type="SUPFAM" id="SSF90123">
    <property type="entry name" value="ABC transporter transmembrane region"/>
    <property type="match status" value="1"/>
</dbReference>
<evidence type="ECO:0000256" key="8">
    <source>
        <dbReference type="SAM" id="Phobius"/>
    </source>
</evidence>
<comment type="caution">
    <text evidence="11">The sequence shown here is derived from an EMBL/GenBank/DDBJ whole genome shotgun (WGS) entry which is preliminary data.</text>
</comment>
<feature type="region of interest" description="Disordered" evidence="7">
    <location>
        <begin position="1"/>
        <end position="21"/>
    </location>
</feature>
<organism evidence="11 12">
    <name type="scientific">Paenibacillus chartarius</name>
    <dbReference type="NCBI Taxonomy" id="747481"/>
    <lineage>
        <taxon>Bacteria</taxon>
        <taxon>Bacillati</taxon>
        <taxon>Bacillota</taxon>
        <taxon>Bacilli</taxon>
        <taxon>Bacillales</taxon>
        <taxon>Paenibacillaceae</taxon>
        <taxon>Paenibacillus</taxon>
    </lineage>
</organism>
<dbReference type="RefSeq" id="WP_377468516.1">
    <property type="nucleotide sequence ID" value="NZ_JBHLWN010000020.1"/>
</dbReference>
<dbReference type="PANTHER" id="PTHR43394:SF1">
    <property type="entry name" value="ATP-BINDING CASSETTE SUB-FAMILY B MEMBER 10, MITOCHONDRIAL"/>
    <property type="match status" value="1"/>
</dbReference>
<evidence type="ECO:0000256" key="5">
    <source>
        <dbReference type="ARBA" id="ARBA00022989"/>
    </source>
</evidence>
<keyword evidence="5 8" id="KW-1133">Transmembrane helix</keyword>
<dbReference type="PANTHER" id="PTHR43394">
    <property type="entry name" value="ATP-DEPENDENT PERMEASE MDL1, MITOCHONDRIAL"/>
    <property type="match status" value="1"/>
</dbReference>
<feature type="transmembrane region" description="Helical" evidence="8">
    <location>
        <begin position="274"/>
        <end position="292"/>
    </location>
</feature>
<dbReference type="InterPro" id="IPR027417">
    <property type="entry name" value="P-loop_NTPase"/>
</dbReference>
<evidence type="ECO:0000256" key="4">
    <source>
        <dbReference type="ARBA" id="ARBA00022840"/>
    </source>
</evidence>
<dbReference type="EMBL" id="JBHLWN010000020">
    <property type="protein sequence ID" value="MFC0211528.1"/>
    <property type="molecule type" value="Genomic_DNA"/>
</dbReference>
<feature type="region of interest" description="Disordered" evidence="7">
    <location>
        <begin position="605"/>
        <end position="625"/>
    </location>
</feature>
<dbReference type="InterPro" id="IPR039421">
    <property type="entry name" value="Type_1_exporter"/>
</dbReference>
<keyword evidence="6 8" id="KW-0472">Membrane</keyword>
<feature type="compositionally biased region" description="Polar residues" evidence="7">
    <location>
        <begin position="612"/>
        <end position="625"/>
    </location>
</feature>
<evidence type="ECO:0000256" key="2">
    <source>
        <dbReference type="ARBA" id="ARBA00022692"/>
    </source>
</evidence>
<accession>A0ABV6DFV1</accession>
<dbReference type="PROSITE" id="PS50929">
    <property type="entry name" value="ABC_TM1F"/>
    <property type="match status" value="1"/>
</dbReference>
<dbReference type="PROSITE" id="PS00211">
    <property type="entry name" value="ABC_TRANSPORTER_1"/>
    <property type="match status" value="1"/>
</dbReference>
<evidence type="ECO:0000313" key="12">
    <source>
        <dbReference type="Proteomes" id="UP001589776"/>
    </source>
</evidence>
<feature type="compositionally biased region" description="Polar residues" evidence="7">
    <location>
        <begin position="1"/>
        <end position="11"/>
    </location>
</feature>
<reference evidence="11 12" key="1">
    <citation type="submission" date="2024-09" db="EMBL/GenBank/DDBJ databases">
        <authorList>
            <person name="Sun Q."/>
            <person name="Mori K."/>
        </authorList>
    </citation>
    <scope>NUCLEOTIDE SEQUENCE [LARGE SCALE GENOMIC DNA]</scope>
    <source>
        <strain evidence="11 12">CCM 7759</strain>
    </source>
</reference>
<keyword evidence="4 11" id="KW-0067">ATP-binding</keyword>
<comment type="subcellular location">
    <subcellularLocation>
        <location evidence="1">Cell membrane</location>
        <topology evidence="1">Multi-pass membrane protein</topology>
    </subcellularLocation>
</comment>
<dbReference type="GO" id="GO:0005524">
    <property type="term" value="F:ATP binding"/>
    <property type="evidence" value="ECO:0007669"/>
    <property type="project" value="UniProtKB-KW"/>
</dbReference>
<dbReference type="InterPro" id="IPR017871">
    <property type="entry name" value="ABC_transporter-like_CS"/>
</dbReference>
<evidence type="ECO:0000256" key="3">
    <source>
        <dbReference type="ARBA" id="ARBA00022741"/>
    </source>
</evidence>
<dbReference type="CDD" id="cd18544">
    <property type="entry name" value="ABC_6TM_TmrA_like"/>
    <property type="match status" value="1"/>
</dbReference>
<feature type="transmembrane region" description="Helical" evidence="8">
    <location>
        <begin position="78"/>
        <end position="101"/>
    </location>
</feature>
<feature type="transmembrane region" description="Helical" evidence="8">
    <location>
        <begin position="40"/>
        <end position="58"/>
    </location>
</feature>
<dbReference type="Pfam" id="PF00005">
    <property type="entry name" value="ABC_tran"/>
    <property type="match status" value="1"/>
</dbReference>
<evidence type="ECO:0000256" key="7">
    <source>
        <dbReference type="SAM" id="MobiDB-lite"/>
    </source>
</evidence>
<dbReference type="InterPro" id="IPR036640">
    <property type="entry name" value="ABC1_TM_sf"/>
</dbReference>
<evidence type="ECO:0000256" key="1">
    <source>
        <dbReference type="ARBA" id="ARBA00004651"/>
    </source>
</evidence>
<dbReference type="Pfam" id="PF00664">
    <property type="entry name" value="ABC_membrane"/>
    <property type="match status" value="1"/>
</dbReference>
<feature type="transmembrane region" description="Helical" evidence="8">
    <location>
        <begin position="159"/>
        <end position="178"/>
    </location>
</feature>
<dbReference type="Gene3D" id="1.20.1560.10">
    <property type="entry name" value="ABC transporter type 1, transmembrane domain"/>
    <property type="match status" value="1"/>
</dbReference>
<dbReference type="CDD" id="cd03254">
    <property type="entry name" value="ABCC_Glucan_exporter_like"/>
    <property type="match status" value="1"/>
</dbReference>
<dbReference type="SMART" id="SM00382">
    <property type="entry name" value="AAA"/>
    <property type="match status" value="1"/>
</dbReference>
<feature type="transmembrane region" description="Helical" evidence="8">
    <location>
        <begin position="184"/>
        <end position="205"/>
    </location>
</feature>
<keyword evidence="3" id="KW-0547">Nucleotide-binding</keyword>